<dbReference type="RefSeq" id="WP_127788650.1">
    <property type="nucleotide sequence ID" value="NZ_SACL01000005.1"/>
</dbReference>
<feature type="compositionally biased region" description="Polar residues" evidence="1">
    <location>
        <begin position="53"/>
        <end position="62"/>
    </location>
</feature>
<evidence type="ECO:0000313" key="3">
    <source>
        <dbReference type="Proteomes" id="UP000282957"/>
    </source>
</evidence>
<accession>A0A437MDR4</accession>
<dbReference type="EMBL" id="SACL01000005">
    <property type="protein sequence ID" value="RVT95789.1"/>
    <property type="molecule type" value="Genomic_DNA"/>
</dbReference>
<proteinExistence type="predicted"/>
<dbReference type="AlphaFoldDB" id="A0A437MDR4"/>
<evidence type="ECO:0000256" key="1">
    <source>
        <dbReference type="SAM" id="MobiDB-lite"/>
    </source>
</evidence>
<evidence type="ECO:0000313" key="2">
    <source>
        <dbReference type="EMBL" id="RVT95789.1"/>
    </source>
</evidence>
<gene>
    <name evidence="2" type="ORF">EOD42_16505</name>
</gene>
<feature type="compositionally biased region" description="Basic and acidic residues" evidence="1">
    <location>
        <begin position="18"/>
        <end position="36"/>
    </location>
</feature>
<sequence>MSSKAHPPPVPPANRSPHQREEHGMGGPDPRNDKGKANNPAPAQGSDEIAPNTRHQGYQQDR</sequence>
<feature type="compositionally biased region" description="Pro residues" evidence="1">
    <location>
        <begin position="1"/>
        <end position="14"/>
    </location>
</feature>
<feature type="region of interest" description="Disordered" evidence="1">
    <location>
        <begin position="1"/>
        <end position="62"/>
    </location>
</feature>
<dbReference type="OrthoDB" id="7190664at2"/>
<organism evidence="2 3">
    <name type="scientific">Rhodovarius crocodyli</name>
    <dbReference type="NCBI Taxonomy" id="1979269"/>
    <lineage>
        <taxon>Bacteria</taxon>
        <taxon>Pseudomonadati</taxon>
        <taxon>Pseudomonadota</taxon>
        <taxon>Alphaproteobacteria</taxon>
        <taxon>Acetobacterales</taxon>
        <taxon>Roseomonadaceae</taxon>
        <taxon>Rhodovarius</taxon>
    </lineage>
</organism>
<dbReference type="Proteomes" id="UP000282957">
    <property type="component" value="Unassembled WGS sequence"/>
</dbReference>
<reference evidence="2 3" key="1">
    <citation type="submission" date="2019-01" db="EMBL/GenBank/DDBJ databases">
        <authorList>
            <person name="Chen W.-M."/>
        </authorList>
    </citation>
    <scope>NUCLEOTIDE SEQUENCE [LARGE SCALE GENOMIC DNA]</scope>
    <source>
        <strain evidence="2 3">CCP-6</strain>
    </source>
</reference>
<name>A0A437MDR4_9PROT</name>
<keyword evidence="3" id="KW-1185">Reference proteome</keyword>
<protein>
    <submittedName>
        <fullName evidence="2">Uncharacterized protein</fullName>
    </submittedName>
</protein>
<comment type="caution">
    <text evidence="2">The sequence shown here is derived from an EMBL/GenBank/DDBJ whole genome shotgun (WGS) entry which is preliminary data.</text>
</comment>